<dbReference type="RefSeq" id="WP_123845047.1">
    <property type="nucleotide sequence ID" value="NZ_RPDH01000001.1"/>
</dbReference>
<comment type="caution">
    <text evidence="1">The sequence shown here is derived from an EMBL/GenBank/DDBJ whole genome shotgun (WGS) entry which is preliminary data.</text>
</comment>
<gene>
    <name evidence="1" type="ORF">EGT74_02995</name>
</gene>
<evidence type="ECO:0000313" key="2">
    <source>
        <dbReference type="Proteomes" id="UP000278351"/>
    </source>
</evidence>
<dbReference type="OrthoDB" id="770607at2"/>
<keyword evidence="2" id="KW-1185">Reference proteome</keyword>
<dbReference type="PROSITE" id="PS51257">
    <property type="entry name" value="PROKAR_LIPOPROTEIN"/>
    <property type="match status" value="1"/>
</dbReference>
<evidence type="ECO:0008006" key="3">
    <source>
        <dbReference type="Google" id="ProtNLM"/>
    </source>
</evidence>
<dbReference type="Proteomes" id="UP000278351">
    <property type="component" value="Unassembled WGS sequence"/>
</dbReference>
<proteinExistence type="predicted"/>
<dbReference type="AlphaFoldDB" id="A0A3N4PYP4"/>
<dbReference type="EMBL" id="RPDH01000001">
    <property type="protein sequence ID" value="RPE12535.1"/>
    <property type="molecule type" value="Genomic_DNA"/>
</dbReference>
<protein>
    <recommendedName>
        <fullName evidence="3">ZU5 domain-containing protein</fullName>
    </recommendedName>
</protein>
<evidence type="ECO:0000313" key="1">
    <source>
        <dbReference type="EMBL" id="RPE12535.1"/>
    </source>
</evidence>
<organism evidence="1 2">
    <name type="scientific">Chitinophaga lutea</name>
    <dbReference type="NCBI Taxonomy" id="2488634"/>
    <lineage>
        <taxon>Bacteria</taxon>
        <taxon>Pseudomonadati</taxon>
        <taxon>Bacteroidota</taxon>
        <taxon>Chitinophagia</taxon>
        <taxon>Chitinophagales</taxon>
        <taxon>Chitinophagaceae</taxon>
        <taxon>Chitinophaga</taxon>
    </lineage>
</organism>
<name>A0A3N4PYP4_9BACT</name>
<accession>A0A3N4PYP4</accession>
<dbReference type="Gene3D" id="2.60.220.30">
    <property type="match status" value="1"/>
</dbReference>
<reference evidence="1 2" key="1">
    <citation type="submission" date="2018-11" db="EMBL/GenBank/DDBJ databases">
        <title>Chitinophaga lutea sp.nov., isolate from arsenic contaminated soil.</title>
        <authorList>
            <person name="Zong Y."/>
        </authorList>
    </citation>
    <scope>NUCLEOTIDE SEQUENCE [LARGE SCALE GENOMIC DNA]</scope>
    <source>
        <strain evidence="1 2">ZY74</strain>
    </source>
</reference>
<sequence length="436" mass="46804">MQPLPRYFAAYISLCILFCSFIACKKNPRSEGPSSLTPAVTAKGVTKGAGVQQVIGPAGGTLTSADGKLTVRVPAGAVTANATFGIQPITNTLLNDTAKRGFRLTPEGTVFSKPVEVIYHYAGDTEGIRPELLMAGYQTAEGTWKAVPAKVNTTTQQFSFQTTHFSDWMFNSAVELKASKQYVSVGEKVQLEVTGVVMLDDDLLAPLPVGDFSGWLEDFDWNLLNNFGALTYNANDPSKAEYVPDHPEPGGDNKAEISVTCKGNIRVKDENAPGGYHTFKQLILLTSIDILGDVFMAGDFGEPFNMTEVTALLANGRIYVTGHSANISVGFEAYGFQASGYPSGERGTIGQSYTHAGRSLGTQTFSYGSEYEECGPPRVKRFSSGVLNIKTWGKVGEPVTGSFSGTLYTADGFDANGCPVYKERALNATFKTVRSL</sequence>